<name>A0ABQ5WSB8_9PROT</name>
<accession>A0ABQ5WSB8</accession>
<evidence type="ECO:0000313" key="2">
    <source>
        <dbReference type="EMBL" id="GLQ66402.1"/>
    </source>
</evidence>
<evidence type="ECO:0000313" key="3">
    <source>
        <dbReference type="Proteomes" id="UP001156629"/>
    </source>
</evidence>
<organism evidence="2 3">
    <name type="scientific">Gluconobacter kondonii</name>
    <dbReference type="NCBI Taxonomy" id="941463"/>
    <lineage>
        <taxon>Bacteria</taxon>
        <taxon>Pseudomonadati</taxon>
        <taxon>Pseudomonadota</taxon>
        <taxon>Alphaproteobacteria</taxon>
        <taxon>Acetobacterales</taxon>
        <taxon>Acetobacteraceae</taxon>
        <taxon>Gluconobacter</taxon>
    </lineage>
</organism>
<feature type="region of interest" description="Disordered" evidence="1">
    <location>
        <begin position="20"/>
        <end position="47"/>
    </location>
</feature>
<comment type="caution">
    <text evidence="2">The sequence shown here is derived from an EMBL/GenBank/DDBJ whole genome shotgun (WGS) entry which is preliminary data.</text>
</comment>
<proteinExistence type="predicted"/>
<feature type="compositionally biased region" description="Basic and acidic residues" evidence="1">
    <location>
        <begin position="37"/>
        <end position="47"/>
    </location>
</feature>
<gene>
    <name evidence="2" type="ORF">GCM10007870_19860</name>
</gene>
<keyword evidence="3" id="KW-1185">Reference proteome</keyword>
<reference evidence="3" key="1">
    <citation type="journal article" date="2019" name="Int. J. Syst. Evol. Microbiol.">
        <title>The Global Catalogue of Microorganisms (GCM) 10K type strain sequencing project: providing services to taxonomists for standard genome sequencing and annotation.</title>
        <authorList>
            <consortium name="The Broad Institute Genomics Platform"/>
            <consortium name="The Broad Institute Genome Sequencing Center for Infectious Disease"/>
            <person name="Wu L."/>
            <person name="Ma J."/>
        </authorList>
    </citation>
    <scope>NUCLEOTIDE SEQUENCE [LARGE SCALE GENOMIC DNA]</scope>
    <source>
        <strain evidence="3">NBRC 3266</strain>
    </source>
</reference>
<dbReference type="Proteomes" id="UP001156629">
    <property type="component" value="Unassembled WGS sequence"/>
</dbReference>
<evidence type="ECO:0000256" key="1">
    <source>
        <dbReference type="SAM" id="MobiDB-lite"/>
    </source>
</evidence>
<dbReference type="EMBL" id="BSNV01000008">
    <property type="protein sequence ID" value="GLQ66402.1"/>
    <property type="molecule type" value="Genomic_DNA"/>
</dbReference>
<sequence length="47" mass="5241">MGKPDLVLPQGWRRVEIGNDPEHGLARRFPFPEGVDCPDHSQDGEGK</sequence>
<protein>
    <submittedName>
        <fullName evidence="2">Uncharacterized protein</fullName>
    </submittedName>
</protein>